<dbReference type="PANTHER" id="PTHR37987">
    <property type="entry name" value="CHROMOSOME 9, WHOLE GENOME SHOTGUN SEQUENCE"/>
    <property type="match status" value="1"/>
</dbReference>
<dbReference type="Gene3D" id="1.10.3330.10">
    <property type="entry name" value="Oxo-4-hydroxy-4-carboxy-5-ureidoimidazoline decarboxylase"/>
    <property type="match status" value="1"/>
</dbReference>
<organism evidence="3 4">
    <name type="scientific">Heterostelium pallidum (strain ATCC 26659 / Pp 5 / PN500)</name>
    <name type="common">Cellular slime mold</name>
    <name type="synonym">Polysphondylium pallidum</name>
    <dbReference type="NCBI Taxonomy" id="670386"/>
    <lineage>
        <taxon>Eukaryota</taxon>
        <taxon>Amoebozoa</taxon>
        <taxon>Evosea</taxon>
        <taxon>Eumycetozoa</taxon>
        <taxon>Dictyostelia</taxon>
        <taxon>Acytosteliales</taxon>
        <taxon>Acytosteliaceae</taxon>
        <taxon>Heterostelium</taxon>
    </lineage>
</organism>
<dbReference type="RefSeq" id="XP_020434252.1">
    <property type="nucleotide sequence ID" value="XM_020575936.1"/>
</dbReference>
<dbReference type="AlphaFoldDB" id="D3B996"/>
<dbReference type="SUPFAM" id="SSF158694">
    <property type="entry name" value="UraD-Like"/>
    <property type="match status" value="1"/>
</dbReference>
<dbReference type="PANTHER" id="PTHR37987:SF1">
    <property type="entry name" value="OXO-4-HYDROXY-4-CARBOXY-5-UREIDOIMIDAZOLINE DECARBOXYLASE DOMAIN-CONTAINING PROTEIN"/>
    <property type="match status" value="1"/>
</dbReference>
<evidence type="ECO:0000259" key="2">
    <source>
        <dbReference type="Pfam" id="PF09349"/>
    </source>
</evidence>
<comment type="caution">
    <text evidence="3">The sequence shown here is derived from an EMBL/GenBank/DDBJ whole genome shotgun (WGS) entry which is preliminary data.</text>
</comment>
<dbReference type="Gene3D" id="3.20.20.140">
    <property type="entry name" value="Metal-dependent hydrolases"/>
    <property type="match status" value="1"/>
</dbReference>
<proteinExistence type="predicted"/>
<dbReference type="EMBL" id="ADBJ01000021">
    <property type="protein sequence ID" value="EFA82135.1"/>
    <property type="molecule type" value="Genomic_DNA"/>
</dbReference>
<dbReference type="InParanoid" id="D3B996"/>
<name>D3B996_HETP5</name>
<dbReference type="Proteomes" id="UP000001396">
    <property type="component" value="Unassembled WGS sequence"/>
</dbReference>
<dbReference type="GO" id="GO:0016810">
    <property type="term" value="F:hydrolase activity, acting on carbon-nitrogen (but not peptide) bonds"/>
    <property type="evidence" value="ECO:0007669"/>
    <property type="project" value="InterPro"/>
</dbReference>
<keyword evidence="1" id="KW-0659">Purine metabolism</keyword>
<dbReference type="InterPro" id="IPR011059">
    <property type="entry name" value="Metal-dep_hydrolase_composite"/>
</dbReference>
<evidence type="ECO:0000256" key="1">
    <source>
        <dbReference type="ARBA" id="ARBA00022631"/>
    </source>
</evidence>
<gene>
    <name evidence="3" type="primary">allB1</name>
    <name evidence="3" type="ORF">PPL_05040</name>
</gene>
<feature type="domain" description="Oxo-4-hydroxy-4-carboxy-5-ureidoimidazoline decarboxylase" evidence="2">
    <location>
        <begin position="284"/>
        <end position="439"/>
    </location>
</feature>
<sequence length="445" mass="49485">MNPSDNSLKRIIRGRRVVYNGRVGEAILVVENGVVIDILPYNTYLTNTELLLDCTENLLIMAGLVRFDNIESIESFDEKILSMPKQGVTTLINILNDSPNLLNIDKVNELTNNKSIDIGLIVGADTNIYRNRIFNGSVLGMFDSTANNQDISLLTSDSSNKEANHLKNRVVNIEKLLLTSELQESKGIQDESLVALSESASNIPSALVGINDIKGTIAIGRDADFVVWNPENGVVEKTILRGQIIYNRESSHTLPSHGQRIIPTFIQTSKSFPNIKLPAVQRLNTLDDNCFLNVVNLLFETAPPLARGMLAARPYLNYEQLIQTAIEVVAKCTPDERVELLNSHPKIGAKPTEVSTLSYKEQGYDKQPMSDEAKVLERLALLNVAYQEKYGFTFMVFVNGRSKAEIIPILEKRLNHSTKAQELQTGISEFFDIASSRLAKLKIVV</sequence>
<dbReference type="GeneID" id="31360526"/>
<dbReference type="InterPro" id="IPR036778">
    <property type="entry name" value="OHCU_decarboxylase_sf"/>
</dbReference>
<keyword evidence="4" id="KW-1185">Reference proteome</keyword>
<evidence type="ECO:0000313" key="3">
    <source>
        <dbReference type="EMBL" id="EFA82135.1"/>
    </source>
</evidence>
<dbReference type="Pfam" id="PF09349">
    <property type="entry name" value="OHCU_decarbox"/>
    <property type="match status" value="1"/>
</dbReference>
<protein>
    <submittedName>
        <fullName evidence="3">Allantoinase</fullName>
    </submittedName>
</protein>
<dbReference type="InterPro" id="IPR018020">
    <property type="entry name" value="OHCU_decarboxylase"/>
</dbReference>
<reference evidence="3 4" key="1">
    <citation type="journal article" date="2011" name="Genome Res.">
        <title>Phylogeny-wide analysis of social amoeba genomes highlights ancient origins for complex intercellular communication.</title>
        <authorList>
            <person name="Heidel A.J."/>
            <person name="Lawal H.M."/>
            <person name="Felder M."/>
            <person name="Schilde C."/>
            <person name="Helps N.R."/>
            <person name="Tunggal B."/>
            <person name="Rivero F."/>
            <person name="John U."/>
            <person name="Schleicher M."/>
            <person name="Eichinger L."/>
            <person name="Platzer M."/>
            <person name="Noegel A.A."/>
            <person name="Schaap P."/>
            <person name="Gloeckner G."/>
        </authorList>
    </citation>
    <scope>NUCLEOTIDE SEQUENCE [LARGE SCALE GENOMIC DNA]</scope>
    <source>
        <strain evidence="4">ATCC 26659 / Pp 5 / PN500</strain>
    </source>
</reference>
<dbReference type="STRING" id="670386.D3B996"/>
<dbReference type="SUPFAM" id="SSF51338">
    <property type="entry name" value="Composite domain of metallo-dependent hydrolases"/>
    <property type="match status" value="1"/>
</dbReference>
<dbReference type="GO" id="GO:0006144">
    <property type="term" value="P:purine nucleobase metabolic process"/>
    <property type="evidence" value="ECO:0007669"/>
    <property type="project" value="UniProtKB-KW"/>
</dbReference>
<evidence type="ECO:0000313" key="4">
    <source>
        <dbReference type="Proteomes" id="UP000001396"/>
    </source>
</evidence>
<accession>D3B996</accession>